<feature type="region of interest" description="Disordered" evidence="2">
    <location>
        <begin position="1"/>
        <end position="24"/>
    </location>
</feature>
<feature type="coiled-coil region" evidence="1">
    <location>
        <begin position="168"/>
        <end position="300"/>
    </location>
</feature>
<feature type="compositionally biased region" description="Polar residues" evidence="2">
    <location>
        <begin position="1"/>
        <end position="20"/>
    </location>
</feature>
<dbReference type="EMBL" id="MPUH01000116">
    <property type="protein sequence ID" value="OMJ89827.1"/>
    <property type="molecule type" value="Genomic_DNA"/>
</dbReference>
<evidence type="ECO:0000256" key="2">
    <source>
        <dbReference type="SAM" id="MobiDB-lite"/>
    </source>
</evidence>
<evidence type="ECO:0000313" key="3">
    <source>
        <dbReference type="EMBL" id="OMJ89827.1"/>
    </source>
</evidence>
<sequence>MSENRGYSLDRSNPTTTTSFPLDYDTSMKPEKIIKVNPLRNRLGENRGLSQDHEIPQRNLSSDKLKDMSNTASVANCIRALSQKNSLLKSENENLKSEIKKLNQELLLFKNQTVQVNDNNEIIRSYKDKCLILEQSHEIFQKKLTKCEEVTHLYEVLKAEFVLINKEFTKALEKNQQLQDENIQINEQKAYLEKEIEDLNTKISSIREDFSFRKSQSYKHFPVEEIRLKDYENNNKILENLVEKQQNEINDRRKTIESLKNTIGDLEDQVYELKRLKNKAENYANELAETNDRLLKALKKKNSCRHKALTPDIVSRYNTSRCHSRMATKINPLTEAYESNL</sequence>
<evidence type="ECO:0000256" key="1">
    <source>
        <dbReference type="SAM" id="Coils"/>
    </source>
</evidence>
<keyword evidence="1" id="KW-0175">Coiled coil</keyword>
<dbReference type="AlphaFoldDB" id="A0A1R2CLE1"/>
<feature type="coiled-coil region" evidence="1">
    <location>
        <begin position="78"/>
        <end position="112"/>
    </location>
</feature>
<gene>
    <name evidence="3" type="ORF">SteCoe_7908</name>
</gene>
<evidence type="ECO:0000313" key="4">
    <source>
        <dbReference type="Proteomes" id="UP000187209"/>
    </source>
</evidence>
<dbReference type="Gene3D" id="1.10.287.1490">
    <property type="match status" value="1"/>
</dbReference>
<organism evidence="3 4">
    <name type="scientific">Stentor coeruleus</name>
    <dbReference type="NCBI Taxonomy" id="5963"/>
    <lineage>
        <taxon>Eukaryota</taxon>
        <taxon>Sar</taxon>
        <taxon>Alveolata</taxon>
        <taxon>Ciliophora</taxon>
        <taxon>Postciliodesmatophora</taxon>
        <taxon>Heterotrichea</taxon>
        <taxon>Heterotrichida</taxon>
        <taxon>Stentoridae</taxon>
        <taxon>Stentor</taxon>
    </lineage>
</organism>
<feature type="region of interest" description="Disordered" evidence="2">
    <location>
        <begin position="44"/>
        <end position="65"/>
    </location>
</feature>
<comment type="caution">
    <text evidence="3">The sequence shown here is derived from an EMBL/GenBank/DDBJ whole genome shotgun (WGS) entry which is preliminary data.</text>
</comment>
<accession>A0A1R2CLE1</accession>
<reference evidence="3 4" key="1">
    <citation type="submission" date="2016-11" db="EMBL/GenBank/DDBJ databases">
        <title>The macronuclear genome of Stentor coeruleus: a giant cell with tiny introns.</title>
        <authorList>
            <person name="Slabodnick M."/>
            <person name="Ruby J.G."/>
            <person name="Reiff S.B."/>
            <person name="Swart E.C."/>
            <person name="Gosai S."/>
            <person name="Prabakaran S."/>
            <person name="Witkowska E."/>
            <person name="Larue G.E."/>
            <person name="Fisher S."/>
            <person name="Freeman R.M."/>
            <person name="Gunawardena J."/>
            <person name="Chu W."/>
            <person name="Stover N.A."/>
            <person name="Gregory B.D."/>
            <person name="Nowacki M."/>
            <person name="Derisi J."/>
            <person name="Roy S.W."/>
            <person name="Marshall W.F."/>
            <person name="Sood P."/>
        </authorList>
    </citation>
    <scope>NUCLEOTIDE SEQUENCE [LARGE SCALE GENOMIC DNA]</scope>
    <source>
        <strain evidence="3">WM001</strain>
    </source>
</reference>
<proteinExistence type="predicted"/>
<keyword evidence="4" id="KW-1185">Reference proteome</keyword>
<protein>
    <submittedName>
        <fullName evidence="3">Uncharacterized protein</fullName>
    </submittedName>
</protein>
<name>A0A1R2CLE1_9CILI</name>
<dbReference type="Proteomes" id="UP000187209">
    <property type="component" value="Unassembled WGS sequence"/>
</dbReference>